<evidence type="ECO:0000313" key="3">
    <source>
        <dbReference type="Proteomes" id="UP001642900"/>
    </source>
</evidence>
<dbReference type="Gene3D" id="3.30.300.30">
    <property type="match status" value="1"/>
</dbReference>
<dbReference type="Pfam" id="PF14535">
    <property type="entry name" value="AMP-binding_C_2"/>
    <property type="match status" value="1"/>
</dbReference>
<dbReference type="RefSeq" id="WP_165031374.1">
    <property type="nucleotide sequence ID" value="NZ_JAAKZF010000036.1"/>
</dbReference>
<dbReference type="EMBL" id="JAAKZF010000036">
    <property type="protein sequence ID" value="NGO53723.1"/>
    <property type="molecule type" value="Genomic_DNA"/>
</dbReference>
<dbReference type="GO" id="GO:0016874">
    <property type="term" value="F:ligase activity"/>
    <property type="evidence" value="ECO:0007669"/>
    <property type="project" value="UniProtKB-KW"/>
</dbReference>
<gene>
    <name evidence="2" type="ORF">G6N73_21580</name>
</gene>
<organism evidence="2 3">
    <name type="scientific">Allomesorhizobium camelthorni</name>
    <dbReference type="NCBI Taxonomy" id="475069"/>
    <lineage>
        <taxon>Bacteria</taxon>
        <taxon>Pseudomonadati</taxon>
        <taxon>Pseudomonadota</taxon>
        <taxon>Alphaproteobacteria</taxon>
        <taxon>Hyphomicrobiales</taxon>
        <taxon>Phyllobacteriaceae</taxon>
        <taxon>Allomesorhizobium</taxon>
    </lineage>
</organism>
<dbReference type="Proteomes" id="UP001642900">
    <property type="component" value="Unassembled WGS sequence"/>
</dbReference>
<dbReference type="InterPro" id="IPR042099">
    <property type="entry name" value="ANL_N_sf"/>
</dbReference>
<dbReference type="PANTHER" id="PTHR43845:SF1">
    <property type="entry name" value="BLR5969 PROTEIN"/>
    <property type="match status" value="1"/>
</dbReference>
<accession>A0A6G4WHQ2</accession>
<dbReference type="Gene3D" id="3.40.50.12780">
    <property type="entry name" value="N-terminal domain of ligase-like"/>
    <property type="match status" value="1"/>
</dbReference>
<dbReference type="SUPFAM" id="SSF56801">
    <property type="entry name" value="Acetyl-CoA synthetase-like"/>
    <property type="match status" value="1"/>
</dbReference>
<name>A0A6G4WHQ2_9HYPH</name>
<protein>
    <submittedName>
        <fullName evidence="2">Phenylacetate--CoA ligase</fullName>
    </submittedName>
</protein>
<dbReference type="PANTHER" id="PTHR43845">
    <property type="entry name" value="BLR5969 PROTEIN"/>
    <property type="match status" value="1"/>
</dbReference>
<dbReference type="AlphaFoldDB" id="A0A6G4WHQ2"/>
<proteinExistence type="predicted"/>
<dbReference type="InterPro" id="IPR045851">
    <property type="entry name" value="AMP-bd_C_sf"/>
</dbReference>
<sequence>MATEMESWSFPPDYDDSYFPPAGQRHWFPKRETMPHADREKAILERLKEVCAYAYSHAPFYKTKWDEAGFHPSQLKSLEDFESSVPVVTKAELRASQAASPPFGDYLCIPDSEIHHVHGTSGTTGRPTAFAIGCNDWRSISNAHARIMWGMGMRPGDIICVAAIFSLYVGSWGALAGAERLGAKAFPFGAGAAGMSARCAQWLDLLRPQAFYGTPTYALHLGQTAIDNGLDPRQFGLRQMFFSGEPGASIPAVRGRIEELFGAKVFDSGSMGEMTPWMNVAGSAETEGMLCWQDVVYTEVCDPNGFCRVPYGQRGTPVYTHLERTSQPMIRLLSGDLTMWEFAPNPCGRTYPRLPMGIIGRIDDMFTIRGENVYPSEIDAVLNETPGYGGEHRIVITRDGVMDELVVKVEAEDTLWREGPARIAAFRGTVAAGLQKLLGLRAVVEIVAQNSIERTDFKARRVIDDREVLRDMRARLEGASS</sequence>
<keyword evidence="3" id="KW-1185">Reference proteome</keyword>
<reference evidence="2 3" key="1">
    <citation type="submission" date="2020-02" db="EMBL/GenBank/DDBJ databases">
        <title>Genome sequence of strain CCNWXJ40-4.</title>
        <authorList>
            <person name="Gao J."/>
            <person name="Sun J."/>
        </authorList>
    </citation>
    <scope>NUCLEOTIDE SEQUENCE [LARGE SCALE GENOMIC DNA]</scope>
    <source>
        <strain evidence="2 3">CCNWXJ 40-4</strain>
    </source>
</reference>
<evidence type="ECO:0000259" key="1">
    <source>
        <dbReference type="Pfam" id="PF14535"/>
    </source>
</evidence>
<evidence type="ECO:0000313" key="2">
    <source>
        <dbReference type="EMBL" id="NGO53723.1"/>
    </source>
</evidence>
<keyword evidence="2" id="KW-0436">Ligase</keyword>
<comment type="caution">
    <text evidence="2">The sequence shown here is derived from an EMBL/GenBank/DDBJ whole genome shotgun (WGS) entry which is preliminary data.</text>
</comment>
<feature type="domain" description="AMP-dependent ligase C-terminal" evidence="1">
    <location>
        <begin position="370"/>
        <end position="466"/>
    </location>
</feature>
<dbReference type="InterPro" id="IPR028154">
    <property type="entry name" value="AMP-dep_Lig_C"/>
</dbReference>